<dbReference type="PANTHER" id="PTHR30619:SF1">
    <property type="entry name" value="RECOMBINATION PROTEIN 2"/>
    <property type="match status" value="1"/>
</dbReference>
<dbReference type="InterPro" id="IPR052159">
    <property type="entry name" value="Competence_DNA_uptake"/>
</dbReference>
<name>J9GHR7_9ZZZZ</name>
<dbReference type="AlphaFoldDB" id="J9GHR7"/>
<feature type="transmembrane region" description="Helical" evidence="6">
    <location>
        <begin position="487"/>
        <end position="509"/>
    </location>
</feature>
<dbReference type="GO" id="GO:0005886">
    <property type="term" value="C:plasma membrane"/>
    <property type="evidence" value="ECO:0007669"/>
    <property type="project" value="UniProtKB-SubCell"/>
</dbReference>
<feature type="transmembrane region" description="Helical" evidence="6">
    <location>
        <begin position="516"/>
        <end position="535"/>
    </location>
</feature>
<dbReference type="Pfam" id="PF13567">
    <property type="entry name" value="DUF4131"/>
    <property type="match status" value="1"/>
</dbReference>
<dbReference type="InterPro" id="IPR025405">
    <property type="entry name" value="DUF4131"/>
</dbReference>
<sequence length="703" mass="80531">MIPFLHKYPFFRLAVPWILGIYCGDRFSDSFSEPLWGFLACILWACLSFLFYFSERYSWRWCFGVSLSLFCLAGGWLSVNLQLKKVASEFPKEEAIYRLRVNDFPEVRERTALCRVWLKERHDSLGIHPVNKQAILYFQRDSLSSRLQMGEELWVRSRISPPVSARNFDEFDYARYLIRKGISGTGFVASGHWQFSECRKEKEGIATVLYRLAASYRTQIENLYRRLGIEGDELAVLSALTLGDKTDLSESVRESYSVAGVSHVLALSGLHIGLLYALAFFLLRPLLLGGQSGRVLRSLLLILLLWLFAFFTGLSPSVVRSASMFSIWALADLCGRQSFSLNTLALTAWLMLLFNPVWLFDVGFQLSFAAVLSILLFQPFFYRLCTLHHRAGKYLWGLLSVSVAAQLGTAPLVLFYFSRFSTHFLLTNLLVVPMVTLILYVAVILLLLTPLPCLQAVAAVGLDKMLRMLNQLVRWVEQLPYASVDGIWLYPLEVAGCYLVLGAFFCYLCHRRYARLVTVLVLLAAWGAVHSFAVWTDRPRTSIVFYNVRGCPAVHFIESSRHSCIQYADSLPNRQRLRQTAANYWHHCHLYPPAEGSRDSVGQHFFRRQQLICWHGQRVCMVTDNRWKQLRADDGVACRVDYLYICKGYTGQLVALTRLFLPGCVILDSSLSDYRRNRLKEECLQKHLHFISLSDEGSVRFLL</sequence>
<feature type="transmembrane region" description="Helical" evidence="6">
    <location>
        <begin position="394"/>
        <end position="417"/>
    </location>
</feature>
<dbReference type="NCBIfam" id="TIGR00360">
    <property type="entry name" value="ComEC_N-term"/>
    <property type="match status" value="1"/>
</dbReference>
<evidence type="ECO:0000256" key="4">
    <source>
        <dbReference type="ARBA" id="ARBA00022989"/>
    </source>
</evidence>
<evidence type="ECO:0000256" key="6">
    <source>
        <dbReference type="SAM" id="Phobius"/>
    </source>
</evidence>
<feature type="transmembrane region" description="Helical" evidence="6">
    <location>
        <begin position="424"/>
        <end position="448"/>
    </location>
</feature>
<feature type="domain" description="ComEC/Rec2-related protein" evidence="7">
    <location>
        <begin position="240"/>
        <end position="508"/>
    </location>
</feature>
<feature type="transmembrane region" description="Helical" evidence="6">
    <location>
        <begin position="261"/>
        <end position="283"/>
    </location>
</feature>
<dbReference type="Pfam" id="PF03772">
    <property type="entry name" value="Competence"/>
    <property type="match status" value="1"/>
</dbReference>
<protein>
    <submittedName>
        <fullName evidence="9">Competence protein</fullName>
    </submittedName>
</protein>
<feature type="transmembrane region" description="Helical" evidence="6">
    <location>
        <begin position="295"/>
        <end position="319"/>
    </location>
</feature>
<reference evidence="9" key="1">
    <citation type="journal article" date="2012" name="PLoS ONE">
        <title>Gene sets for utilization of primary and secondary nutrition supplies in the distal gut of endangered iberian lynx.</title>
        <authorList>
            <person name="Alcaide M."/>
            <person name="Messina E."/>
            <person name="Richter M."/>
            <person name="Bargiela R."/>
            <person name="Peplies J."/>
            <person name="Huws S.A."/>
            <person name="Newbold C.J."/>
            <person name="Golyshin P.N."/>
            <person name="Simon M.A."/>
            <person name="Lopez G."/>
            <person name="Yakimov M.M."/>
            <person name="Ferrer M."/>
        </authorList>
    </citation>
    <scope>NUCLEOTIDE SEQUENCE</scope>
</reference>
<evidence type="ECO:0000259" key="8">
    <source>
        <dbReference type="Pfam" id="PF13567"/>
    </source>
</evidence>
<comment type="caution">
    <text evidence="9">The sequence shown here is derived from an EMBL/GenBank/DDBJ whole genome shotgun (WGS) entry which is preliminary data.</text>
</comment>
<keyword evidence="4 6" id="KW-1133">Transmembrane helix</keyword>
<feature type="transmembrane region" description="Helical" evidence="6">
    <location>
        <begin position="339"/>
        <end position="359"/>
    </location>
</feature>
<feature type="domain" description="DUF4131" evidence="8">
    <location>
        <begin position="33"/>
        <end position="192"/>
    </location>
</feature>
<keyword evidence="5 6" id="KW-0472">Membrane</keyword>
<evidence type="ECO:0000256" key="2">
    <source>
        <dbReference type="ARBA" id="ARBA00022475"/>
    </source>
</evidence>
<feature type="transmembrane region" description="Helical" evidence="6">
    <location>
        <begin position="61"/>
        <end position="79"/>
    </location>
</feature>
<evidence type="ECO:0000256" key="3">
    <source>
        <dbReference type="ARBA" id="ARBA00022692"/>
    </source>
</evidence>
<keyword evidence="2" id="KW-1003">Cell membrane</keyword>
<dbReference type="InterPro" id="IPR004477">
    <property type="entry name" value="ComEC_N"/>
</dbReference>
<dbReference type="EMBL" id="AMCI01000995">
    <property type="protein sequence ID" value="EJX07032.1"/>
    <property type="molecule type" value="Genomic_DNA"/>
</dbReference>
<gene>
    <name evidence="9" type="ORF">EVA_04855</name>
</gene>
<comment type="subcellular location">
    <subcellularLocation>
        <location evidence="1">Cell membrane</location>
        <topology evidence="1">Multi-pass membrane protein</topology>
    </subcellularLocation>
</comment>
<evidence type="ECO:0000256" key="5">
    <source>
        <dbReference type="ARBA" id="ARBA00023136"/>
    </source>
</evidence>
<keyword evidence="3 6" id="KW-0812">Transmembrane</keyword>
<evidence type="ECO:0000313" key="9">
    <source>
        <dbReference type="EMBL" id="EJX07032.1"/>
    </source>
</evidence>
<evidence type="ECO:0000256" key="1">
    <source>
        <dbReference type="ARBA" id="ARBA00004651"/>
    </source>
</evidence>
<evidence type="ECO:0000259" key="7">
    <source>
        <dbReference type="Pfam" id="PF03772"/>
    </source>
</evidence>
<dbReference type="PANTHER" id="PTHR30619">
    <property type="entry name" value="DNA INTERNALIZATION/COMPETENCE PROTEIN COMEC/REC2"/>
    <property type="match status" value="1"/>
</dbReference>
<feature type="transmembrane region" description="Helical" evidence="6">
    <location>
        <begin position="366"/>
        <end position="382"/>
    </location>
</feature>
<accession>J9GHR7</accession>
<feature type="transmembrane region" description="Helical" evidence="6">
    <location>
        <begin position="35"/>
        <end position="54"/>
    </location>
</feature>
<organism evidence="9">
    <name type="scientific">gut metagenome</name>
    <dbReference type="NCBI Taxonomy" id="749906"/>
    <lineage>
        <taxon>unclassified sequences</taxon>
        <taxon>metagenomes</taxon>
        <taxon>organismal metagenomes</taxon>
    </lineage>
</organism>
<proteinExistence type="predicted"/>